<sequence>MDLPQTTEAARLGRAVFDSIRAERFDEAETLLQQLHEAHPASRDMLFFPVLMAIQRGDVRGAWQIVNGLPEDQNPELKAICLYLLKDPTWHSYATALEDCADPHIRRAMFALLGRTEETSTAEPVQPTMLHALQV</sequence>
<protein>
    <submittedName>
        <fullName evidence="1">HrpB1 family type III secretion system apparatus protein</fullName>
    </submittedName>
</protein>
<name>A0ABV1LV67_9BURK</name>
<evidence type="ECO:0000313" key="1">
    <source>
        <dbReference type="EMBL" id="MEQ5843219.1"/>
    </source>
</evidence>
<gene>
    <name evidence="1" type="ORF">N0A02_27555</name>
</gene>
<accession>A0ABV1LV67</accession>
<comment type="caution">
    <text evidence="1">The sequence shown here is derived from an EMBL/GenBank/DDBJ whole genome shotgun (WGS) entry which is preliminary data.</text>
</comment>
<evidence type="ECO:0000313" key="2">
    <source>
        <dbReference type="Proteomes" id="UP001469089"/>
    </source>
</evidence>
<dbReference type="RefSeq" id="WP_349544917.1">
    <property type="nucleotide sequence ID" value="NZ_JAOALG010000002.1"/>
</dbReference>
<dbReference type="Proteomes" id="UP001469089">
    <property type="component" value="Unassembled WGS sequence"/>
</dbReference>
<organism evidence="1 2">
    <name type="scientific">Paraburkholderia acidicola</name>
    <dbReference type="NCBI Taxonomy" id="1912599"/>
    <lineage>
        <taxon>Bacteria</taxon>
        <taxon>Pseudomonadati</taxon>
        <taxon>Pseudomonadota</taxon>
        <taxon>Betaproteobacteria</taxon>
        <taxon>Burkholderiales</taxon>
        <taxon>Burkholderiaceae</taxon>
        <taxon>Paraburkholderia</taxon>
    </lineage>
</organism>
<keyword evidence="2" id="KW-1185">Reference proteome</keyword>
<dbReference type="EMBL" id="JAOALG010000002">
    <property type="protein sequence ID" value="MEQ5843219.1"/>
    <property type="molecule type" value="Genomic_DNA"/>
</dbReference>
<reference evidence="1 2" key="1">
    <citation type="journal article" date="2024" name="Chem. Sci.">
        <title>Discovery of a lagriamide polyketide by integrated genome mining, isotopic labeling, and untargeted metabolomics.</title>
        <authorList>
            <person name="Fergusson C.H."/>
            <person name="Saulog J."/>
            <person name="Paulo B.S."/>
            <person name="Wilson D.M."/>
            <person name="Liu D.Y."/>
            <person name="Morehouse N.J."/>
            <person name="Waterworth S."/>
            <person name="Barkei J."/>
            <person name="Gray C.A."/>
            <person name="Kwan J.C."/>
            <person name="Eustaquio A.S."/>
            <person name="Linington R.G."/>
        </authorList>
    </citation>
    <scope>NUCLEOTIDE SEQUENCE [LARGE SCALE GENOMIC DNA]</scope>
    <source>
        <strain evidence="1 2">RL17-338-BIF-B</strain>
    </source>
</reference>
<proteinExistence type="predicted"/>